<accession>A0A8S5PDW0</accession>
<name>A0A8S5PDW0_9CAUD</name>
<organism evidence="1">
    <name type="scientific">Myoviridae sp. ctBrv3</name>
    <dbReference type="NCBI Taxonomy" id="2825047"/>
    <lineage>
        <taxon>Viruses</taxon>
        <taxon>Duplodnaviria</taxon>
        <taxon>Heunggongvirae</taxon>
        <taxon>Uroviricota</taxon>
        <taxon>Caudoviricetes</taxon>
    </lineage>
</organism>
<proteinExistence type="predicted"/>
<dbReference type="EMBL" id="BK015387">
    <property type="protein sequence ID" value="DAE04404.1"/>
    <property type="molecule type" value="Genomic_DNA"/>
</dbReference>
<evidence type="ECO:0000313" key="1">
    <source>
        <dbReference type="EMBL" id="DAE04404.1"/>
    </source>
</evidence>
<protein>
    <submittedName>
        <fullName evidence="1">Uncharacterized protein</fullName>
    </submittedName>
</protein>
<sequence>MPMANEMTKLLNKIERRLGTSQMNLPDYLSKDVWARDVICNETLDTFSRYFPNKVPYTLGPENQKGDYWLIDETICESQTILGCGDIDWHRWSAHFPGLTYGGVNTYDMMTSSVDFGTYADITMMADHVSAFSNGIYVEWIPPNKIQLNVAISASFLTKFQRVPISLFVKHADNLKTIPPTQMETFERLATADVATFLYEQLKMYDNLETVYANVDLKLSSLEEKARDRQQIVEMLDNTFVSAANRNQPAMMTIN</sequence>
<reference evidence="1" key="1">
    <citation type="journal article" date="2021" name="Proc. Natl. Acad. Sci. U.S.A.">
        <title>A Catalog of Tens of Thousands of Viruses from Human Metagenomes Reveals Hidden Associations with Chronic Diseases.</title>
        <authorList>
            <person name="Tisza M.J."/>
            <person name="Buck C.B."/>
        </authorList>
    </citation>
    <scope>NUCLEOTIDE SEQUENCE</scope>
    <source>
        <strain evidence="1">CtBrv3</strain>
    </source>
</reference>